<evidence type="ECO:0000259" key="3">
    <source>
        <dbReference type="Pfam" id="PF13559"/>
    </source>
</evidence>
<dbReference type="EMBL" id="JAAVJC010000079">
    <property type="protein sequence ID" value="NJQ15584.1"/>
    <property type="molecule type" value="Genomic_DNA"/>
</dbReference>
<keyword evidence="2" id="KW-1133">Transmembrane helix</keyword>
<keyword evidence="5" id="KW-1185">Reference proteome</keyword>
<evidence type="ECO:0000313" key="4">
    <source>
        <dbReference type="EMBL" id="NJQ15584.1"/>
    </source>
</evidence>
<dbReference type="RefSeq" id="WP_168088352.1">
    <property type="nucleotide sequence ID" value="NZ_BHZH01000214.1"/>
</dbReference>
<feature type="transmembrane region" description="Helical" evidence="2">
    <location>
        <begin position="61"/>
        <end position="88"/>
    </location>
</feature>
<dbReference type="Proteomes" id="UP000727056">
    <property type="component" value="Unassembled WGS sequence"/>
</dbReference>
<evidence type="ECO:0000313" key="5">
    <source>
        <dbReference type="Proteomes" id="UP000727056"/>
    </source>
</evidence>
<sequence length="234" mass="24917">MTTATAAALLAVLPGLAPVDTDREAAREAARRELSRQIYAEHRPGLVRQAFDWVWEQLGKLLSVAVAPGGWLGVLILVAVAVALLVALRLRLGRLRTGAGASGGHDVFGDTVRSAAEYRAAADAHAAAGAWREAVRDRMRALVRSLEERTLLDARPGRTADEAATEAGAVLPELADRVRAAAGLFDAVTYGDAPAAEDDHRRLQELEETVRRSRPRLTGPTTPPDGTPFAAAPR</sequence>
<accession>A0ABX1C8W0</accession>
<feature type="domain" description="Protein-glutamine gamma-glutamyltransferase-like C-terminal" evidence="3">
    <location>
        <begin position="138"/>
        <end position="206"/>
    </location>
</feature>
<name>A0ABX1C8W0_9ACTN</name>
<feature type="region of interest" description="Disordered" evidence="1">
    <location>
        <begin position="196"/>
        <end position="234"/>
    </location>
</feature>
<dbReference type="Pfam" id="PF13559">
    <property type="entry name" value="DUF4129"/>
    <property type="match status" value="1"/>
</dbReference>
<evidence type="ECO:0000256" key="1">
    <source>
        <dbReference type="SAM" id="MobiDB-lite"/>
    </source>
</evidence>
<gene>
    <name evidence="4" type="ORF">HCN52_11645</name>
</gene>
<comment type="caution">
    <text evidence="4">The sequence shown here is derived from an EMBL/GenBank/DDBJ whole genome shotgun (WGS) entry which is preliminary data.</text>
</comment>
<organism evidence="4 5">
    <name type="scientific">Streptomyces bohaiensis</name>
    <dbReference type="NCBI Taxonomy" id="1431344"/>
    <lineage>
        <taxon>Bacteria</taxon>
        <taxon>Bacillati</taxon>
        <taxon>Actinomycetota</taxon>
        <taxon>Actinomycetes</taxon>
        <taxon>Kitasatosporales</taxon>
        <taxon>Streptomycetaceae</taxon>
        <taxon>Streptomyces</taxon>
    </lineage>
</organism>
<keyword evidence="2" id="KW-0472">Membrane</keyword>
<dbReference type="InterPro" id="IPR025403">
    <property type="entry name" value="TgpA-like_C"/>
</dbReference>
<keyword evidence="2" id="KW-0812">Transmembrane</keyword>
<reference evidence="4 5" key="1">
    <citation type="submission" date="2020-03" db="EMBL/GenBank/DDBJ databases">
        <title>Draft genome of Streptomyces sp. ventii, isolated from the Axial Seamount in the Pacific Ocean, and resequencing of the two type strains Streptomyces lonarensis strain NCL 716 and Streptomyces bohaiensis strain 11A07.</title>
        <authorList>
            <person name="Loughran R.M."/>
            <person name="Pfannmuller K.M."/>
            <person name="Wasson B.J."/>
            <person name="Deadmond M.C."/>
            <person name="Paddock B.E."/>
            <person name="Koyack M.J."/>
            <person name="Gallegos D.A."/>
            <person name="Mitchell E.A."/>
            <person name="Ushijima B."/>
            <person name="Saw J.H."/>
            <person name="Mcphail K.L."/>
            <person name="Videau P."/>
        </authorList>
    </citation>
    <scope>NUCLEOTIDE SEQUENCE [LARGE SCALE GENOMIC DNA]</scope>
    <source>
        <strain evidence="4 5">11A07</strain>
    </source>
</reference>
<feature type="compositionally biased region" description="Basic and acidic residues" evidence="1">
    <location>
        <begin position="197"/>
        <end position="211"/>
    </location>
</feature>
<evidence type="ECO:0000256" key="2">
    <source>
        <dbReference type="SAM" id="Phobius"/>
    </source>
</evidence>
<proteinExistence type="predicted"/>
<protein>
    <submittedName>
        <fullName evidence="4">DUF4129 domain-containing protein</fullName>
    </submittedName>
</protein>